<evidence type="ECO:0000256" key="7">
    <source>
        <dbReference type="ARBA" id="ARBA00047740"/>
    </source>
</evidence>
<evidence type="ECO:0000256" key="4">
    <source>
        <dbReference type="ARBA" id="ARBA00022664"/>
    </source>
</evidence>
<comment type="catalytic activity">
    <reaction evidence="7">
        <text>a 5'-end triphospho-ribonucleoside in mRNA + H2O = a 5'-end diphospho-ribonucleoside in mRNA + phosphate + H(+)</text>
        <dbReference type="Rhea" id="RHEA:67004"/>
        <dbReference type="Rhea" id="RHEA-COMP:17164"/>
        <dbReference type="Rhea" id="RHEA-COMP:17165"/>
        <dbReference type="ChEBI" id="CHEBI:15377"/>
        <dbReference type="ChEBI" id="CHEBI:15378"/>
        <dbReference type="ChEBI" id="CHEBI:43474"/>
        <dbReference type="ChEBI" id="CHEBI:167616"/>
        <dbReference type="ChEBI" id="CHEBI:167618"/>
        <dbReference type="EC" id="3.6.1.74"/>
    </reaction>
    <physiologicalReaction direction="left-to-right" evidence="7">
        <dbReference type="Rhea" id="RHEA:67005"/>
    </physiologicalReaction>
</comment>
<dbReference type="PANTHER" id="PTHR28118">
    <property type="entry name" value="POLYNUCLEOTIDE 5'-TRIPHOSPHATASE-RELATED"/>
    <property type="match status" value="1"/>
</dbReference>
<dbReference type="GO" id="GO:0140818">
    <property type="term" value="F:mRNA 5'-triphosphate monophosphatase activity"/>
    <property type="evidence" value="ECO:0007669"/>
    <property type="project" value="UniProtKB-EC"/>
</dbReference>
<dbReference type="GO" id="GO:0004651">
    <property type="term" value="F:polynucleotide 5'-phosphatase activity"/>
    <property type="evidence" value="ECO:0007669"/>
    <property type="project" value="UniProtKB-UniRule"/>
</dbReference>
<dbReference type="GO" id="GO:0031533">
    <property type="term" value="C:mRNA capping enzyme complex"/>
    <property type="evidence" value="ECO:0007669"/>
    <property type="project" value="UniProtKB-UniRule"/>
</dbReference>
<dbReference type="CDD" id="cd07470">
    <property type="entry name" value="CYTH-like_mRNA_RTPase"/>
    <property type="match status" value="1"/>
</dbReference>
<evidence type="ECO:0000256" key="6">
    <source>
        <dbReference type="ARBA" id="ARBA00023242"/>
    </source>
</evidence>
<dbReference type="Proteomes" id="UP000740883">
    <property type="component" value="Unassembled WGS sequence"/>
</dbReference>
<keyword evidence="8" id="KW-0506">mRNA capping</keyword>
<evidence type="ECO:0000256" key="1">
    <source>
        <dbReference type="ARBA" id="ARBA00001946"/>
    </source>
</evidence>
<comment type="cofactor">
    <cofactor evidence="1 8">
        <name>Mg(2+)</name>
        <dbReference type="ChEBI" id="CHEBI:18420"/>
    </cofactor>
</comment>
<dbReference type="Gene3D" id="3.20.100.10">
    <property type="entry name" value="mRNA triphosphatase Cet1-like"/>
    <property type="match status" value="1"/>
</dbReference>
<dbReference type="SUPFAM" id="SSF55154">
    <property type="entry name" value="CYTH-like phosphatases"/>
    <property type="match status" value="1"/>
</dbReference>
<evidence type="ECO:0000313" key="11">
    <source>
        <dbReference type="Proteomes" id="UP000740883"/>
    </source>
</evidence>
<dbReference type="AlphaFoldDB" id="A0A9P6H0E0"/>
<dbReference type="Pfam" id="PF02940">
    <property type="entry name" value="mRNA_triPase"/>
    <property type="match status" value="2"/>
</dbReference>
<keyword evidence="11" id="KW-1185">Reference proteome</keyword>
<organism evidence="10 11">
    <name type="scientific">Nosema granulosis</name>
    <dbReference type="NCBI Taxonomy" id="83296"/>
    <lineage>
        <taxon>Eukaryota</taxon>
        <taxon>Fungi</taxon>
        <taxon>Fungi incertae sedis</taxon>
        <taxon>Microsporidia</taxon>
        <taxon>Nosematidae</taxon>
        <taxon>Nosema</taxon>
    </lineage>
</organism>
<evidence type="ECO:0000259" key="9">
    <source>
        <dbReference type="Pfam" id="PF02940"/>
    </source>
</evidence>
<evidence type="ECO:0000313" key="10">
    <source>
        <dbReference type="EMBL" id="KAF9764231.1"/>
    </source>
</evidence>
<dbReference type="PANTHER" id="PTHR28118:SF1">
    <property type="entry name" value="POLYNUCLEOTIDE 5'-TRIPHOSPHATASE CTL1-RELATED"/>
    <property type="match status" value="1"/>
</dbReference>
<reference evidence="10 11" key="1">
    <citation type="journal article" date="2020" name="Genome Biol. Evol.">
        <title>Comparative genomics of strictly vertically transmitted, feminizing microsporidia endosymbionts of amphipod crustaceans.</title>
        <authorList>
            <person name="Cormier A."/>
            <person name="Chebbi M.A."/>
            <person name="Giraud I."/>
            <person name="Wattier R."/>
            <person name="Teixeira M."/>
            <person name="Gilbert C."/>
            <person name="Rigaud T."/>
            <person name="Cordaux R."/>
        </authorList>
    </citation>
    <scope>NUCLEOTIDE SEQUENCE [LARGE SCALE GENOMIC DNA]</scope>
    <source>
        <strain evidence="10 11">Ou3-Ou53</strain>
    </source>
</reference>
<comment type="subunit">
    <text evidence="8">Heterodimer. The mRNA-capping enzyme is composed of two separate chains alpha and beta, respectively a mRNA guanylyltransferase and an mRNA 5'-triphosphate monophosphatase.</text>
</comment>
<comment type="subcellular location">
    <subcellularLocation>
        <location evidence="2 8">Nucleus</location>
    </subcellularLocation>
</comment>
<accession>A0A9P6H0E0</accession>
<evidence type="ECO:0000256" key="2">
    <source>
        <dbReference type="ARBA" id="ARBA00004123"/>
    </source>
</evidence>
<gene>
    <name evidence="10" type="primary">CET1</name>
    <name evidence="10" type="ORF">NGRA_0726</name>
</gene>
<keyword evidence="6 8" id="KW-0539">Nucleus</keyword>
<comment type="caution">
    <text evidence="10">The sequence shown here is derived from an EMBL/GenBank/DDBJ whole genome shotgun (WGS) entry which is preliminary data.</text>
</comment>
<evidence type="ECO:0000256" key="3">
    <source>
        <dbReference type="ARBA" id="ARBA00006345"/>
    </source>
</evidence>
<dbReference type="OrthoDB" id="272147at2759"/>
<feature type="domain" description="mRNA triphosphatase Cet1-like" evidence="9">
    <location>
        <begin position="108"/>
        <end position="190"/>
    </location>
</feature>
<sequence>MEFLNSKRNTTTDVWEIIKSELAGTSSVKYEVEARLGRIHSKDTDSRLHLNSLTPVIFRKLPRKYVFVPGVDKWDIKPMQKGLESFPMETMQDCFKYLSDGNRIRYVNNRLIFCEKKRKIKVLDIYFPEMKYDVRISVMTEEKQMGRMSNSKVNFVRHRDRTSYNDGVFNYDFTVVTNEDTVTYEVEIEVDDPNYSIERFIRRFTELNVQKRM</sequence>
<dbReference type="GO" id="GO:0006370">
    <property type="term" value="P:7-methylguanosine mRNA capping"/>
    <property type="evidence" value="ECO:0007669"/>
    <property type="project" value="UniProtKB-UniRule"/>
</dbReference>
<comment type="function">
    <text evidence="8">First step of mRNA capping. Converts the 5'-triphosphate end of a nascent mRNA chain into a diphosphate end.</text>
</comment>
<dbReference type="InterPro" id="IPR040343">
    <property type="entry name" value="Cet1/Ctl1"/>
</dbReference>
<keyword evidence="5 8" id="KW-0378">Hydrolase</keyword>
<evidence type="ECO:0000256" key="5">
    <source>
        <dbReference type="ARBA" id="ARBA00022801"/>
    </source>
</evidence>
<dbReference type="EC" id="3.6.1.74" evidence="8"/>
<keyword evidence="4 8" id="KW-0507">mRNA processing</keyword>
<feature type="domain" description="mRNA triphosphatase Cet1-like" evidence="9">
    <location>
        <begin position="24"/>
        <end position="86"/>
    </location>
</feature>
<dbReference type="InterPro" id="IPR004206">
    <property type="entry name" value="mRNA_triPase_Cet1"/>
</dbReference>
<evidence type="ECO:0000256" key="8">
    <source>
        <dbReference type="RuleBase" id="RU367053"/>
    </source>
</evidence>
<dbReference type="EMBL" id="SBJO01000031">
    <property type="protein sequence ID" value="KAF9764231.1"/>
    <property type="molecule type" value="Genomic_DNA"/>
</dbReference>
<proteinExistence type="inferred from homology"/>
<protein>
    <recommendedName>
        <fullName evidence="8">mRNA-capping enzyme subunit beta</fullName>
        <ecNumber evidence="8">3.6.1.74</ecNumber>
    </recommendedName>
    <alternativeName>
        <fullName evidence="8">mRNA 5'-phosphatase</fullName>
    </alternativeName>
    <alternativeName>
        <fullName evidence="8">mRNA 5'-triphosphate monophosphatase</fullName>
    </alternativeName>
</protein>
<dbReference type="InterPro" id="IPR033469">
    <property type="entry name" value="CYTH-like_dom_sf"/>
</dbReference>
<name>A0A9P6H0E0_9MICR</name>
<comment type="similarity">
    <text evidence="3 8">Belongs to the fungal TPase family.</text>
</comment>
<dbReference type="InterPro" id="IPR037009">
    <property type="entry name" value="mRNA_triPase_Cet1_sf"/>
</dbReference>